<evidence type="ECO:0000259" key="1">
    <source>
        <dbReference type="SMART" id="SM00790"/>
    </source>
</evidence>
<dbReference type="Proteomes" id="UP000050509">
    <property type="component" value="Unassembled WGS sequence"/>
</dbReference>
<dbReference type="SUPFAM" id="SSF56228">
    <property type="entry name" value="Aldehyde ferredoxin oxidoreductase, N-terminal domain"/>
    <property type="match status" value="1"/>
</dbReference>
<keyword evidence="3" id="KW-1185">Reference proteome</keyword>
<protein>
    <submittedName>
        <fullName evidence="2">Aldehyde:ferredoxin oxidoreductase</fullName>
    </submittedName>
</protein>
<sequence>MPLRILRVALDTQETHVEELPAEIEQLVLGGRGAATWWLTHRLPPNTGPLSPANPLIFSVGTLAGMGLPATGGFVVSTRSPLTRLIAHSWGHGGWGNALRRAGFDLLVLEGQASAWCVLQIDDGAVQFLPADDVAGSDTRATSQQLLEQLGEEYRVACLGPAGEAGVAYSSIVAEGTHIAEPAGTGAIMAHKRVKAVAVRGTGQRAPADAERVAAVYAG</sequence>
<gene>
    <name evidence="2" type="ORF">SE17_16585</name>
</gene>
<dbReference type="Gene3D" id="3.60.9.10">
    <property type="entry name" value="Aldehyde ferredoxin oxidoreductase, N-terminal domain"/>
    <property type="match status" value="1"/>
</dbReference>
<dbReference type="InterPro" id="IPR051919">
    <property type="entry name" value="W-dependent_AOR"/>
</dbReference>
<proteinExistence type="predicted"/>
<name>A0A0P9D9P0_9CHLR</name>
<dbReference type="InterPro" id="IPR036503">
    <property type="entry name" value="Ald_Fedxn_OxRdtase_N_sf"/>
</dbReference>
<feature type="non-terminal residue" evidence="2">
    <location>
        <position position="219"/>
    </location>
</feature>
<dbReference type="AlphaFoldDB" id="A0A0P9D9P0"/>
<dbReference type="GO" id="GO:0016625">
    <property type="term" value="F:oxidoreductase activity, acting on the aldehyde or oxo group of donors, iron-sulfur protein as acceptor"/>
    <property type="evidence" value="ECO:0007669"/>
    <property type="project" value="InterPro"/>
</dbReference>
<evidence type="ECO:0000313" key="2">
    <source>
        <dbReference type="EMBL" id="KPV52251.1"/>
    </source>
</evidence>
<dbReference type="PANTHER" id="PTHR30038">
    <property type="entry name" value="ALDEHYDE FERREDOXIN OXIDOREDUCTASE"/>
    <property type="match status" value="1"/>
</dbReference>
<dbReference type="EMBL" id="LJCR01000607">
    <property type="protein sequence ID" value="KPV52251.1"/>
    <property type="molecule type" value="Genomic_DNA"/>
</dbReference>
<dbReference type="Pfam" id="PF02730">
    <property type="entry name" value="AFOR_N"/>
    <property type="match status" value="1"/>
</dbReference>
<accession>A0A0P9D9P0</accession>
<reference evidence="2 3" key="1">
    <citation type="submission" date="2015-09" db="EMBL/GenBank/DDBJ databases">
        <title>Draft genome sequence of Kouleothrix aurantiaca JCM 19913.</title>
        <authorList>
            <person name="Hemp J."/>
        </authorList>
    </citation>
    <scope>NUCLEOTIDE SEQUENCE [LARGE SCALE GENOMIC DNA]</scope>
    <source>
        <strain evidence="2 3">COM-B</strain>
    </source>
</reference>
<dbReference type="InterPro" id="IPR013983">
    <property type="entry name" value="Ald_Fedxn_OxRdtase_N"/>
</dbReference>
<organism evidence="2 3">
    <name type="scientific">Kouleothrix aurantiaca</name>
    <dbReference type="NCBI Taxonomy" id="186479"/>
    <lineage>
        <taxon>Bacteria</taxon>
        <taxon>Bacillati</taxon>
        <taxon>Chloroflexota</taxon>
        <taxon>Chloroflexia</taxon>
        <taxon>Chloroflexales</taxon>
        <taxon>Roseiflexineae</taxon>
        <taxon>Roseiflexaceae</taxon>
        <taxon>Kouleothrix</taxon>
    </lineage>
</organism>
<comment type="caution">
    <text evidence="2">The sequence shown here is derived from an EMBL/GenBank/DDBJ whole genome shotgun (WGS) entry which is preliminary data.</text>
</comment>
<dbReference type="PANTHER" id="PTHR30038:SF0">
    <property type="entry name" value="TUNGSTEN-CONTAINING ALDEHYDE FERREDOXIN OXIDOREDUCTASE"/>
    <property type="match status" value="1"/>
</dbReference>
<feature type="domain" description="Aldehyde ferredoxin oxidoreductase N-terminal" evidence="1">
    <location>
        <begin position="1"/>
        <end position="203"/>
    </location>
</feature>
<evidence type="ECO:0000313" key="3">
    <source>
        <dbReference type="Proteomes" id="UP000050509"/>
    </source>
</evidence>
<dbReference type="GO" id="GO:0051536">
    <property type="term" value="F:iron-sulfur cluster binding"/>
    <property type="evidence" value="ECO:0007669"/>
    <property type="project" value="InterPro"/>
</dbReference>
<dbReference type="SMART" id="SM00790">
    <property type="entry name" value="AFOR_N"/>
    <property type="match status" value="1"/>
</dbReference>